<proteinExistence type="predicted"/>
<comment type="caution">
    <text evidence="2">The sequence shown here is derived from an EMBL/GenBank/DDBJ whole genome shotgun (WGS) entry which is preliminary data.</text>
</comment>
<evidence type="ECO:0000313" key="2">
    <source>
        <dbReference type="EMBL" id="MEZ6855122.1"/>
    </source>
</evidence>
<keyword evidence="3" id="KW-1185">Reference proteome</keyword>
<dbReference type="RefSeq" id="WP_371151390.1">
    <property type="nucleotide sequence ID" value="NZ_JBFSOO010000033.1"/>
</dbReference>
<name>A0ABV4JWK4_9BACT</name>
<sequence length="152" mass="17428">MRSYSLRLFLMDAGISITILGLLIFLKIKQPSAEVLTCLGILMYSCARIYCYLTELQKLPYKILLMDLTMGIGFVALSLFFFYGVQQPSLMIFAASTAVFLIIRVEYSATFKYRGHIPLRKHLFKFRKTIIRPKNRHNNKGQANTNSDDLSS</sequence>
<gene>
    <name evidence="2" type="ORF">AB2Z07_16770</name>
</gene>
<keyword evidence="1" id="KW-0812">Transmembrane</keyword>
<protein>
    <submittedName>
        <fullName evidence="2">Uncharacterized protein</fullName>
    </submittedName>
</protein>
<evidence type="ECO:0000313" key="3">
    <source>
        <dbReference type="Proteomes" id="UP001568358"/>
    </source>
</evidence>
<accession>A0ABV4JWK4</accession>
<evidence type="ECO:0000256" key="1">
    <source>
        <dbReference type="SAM" id="Phobius"/>
    </source>
</evidence>
<keyword evidence="1" id="KW-1133">Transmembrane helix</keyword>
<feature type="transmembrane region" description="Helical" evidence="1">
    <location>
        <begin position="89"/>
        <end position="107"/>
    </location>
</feature>
<reference evidence="2 3" key="1">
    <citation type="submission" date="2024-07" db="EMBL/GenBank/DDBJ databases">
        <title>Active virus-host system and metabolic interactions in a Lokiarchaeon culture.</title>
        <authorList>
            <person name="Ponce Toledo R.I."/>
            <person name="Rodrigues Oliveira T."/>
            <person name="Schleper C."/>
        </authorList>
    </citation>
    <scope>NUCLEOTIDE SEQUENCE [LARGE SCALE GENOMIC DNA]</scope>
    <source>
        <strain evidence="2 3">B35</strain>
    </source>
</reference>
<organism evidence="2 3">
    <name type="scientific">Halodesulfovibrio aestuarii</name>
    <dbReference type="NCBI Taxonomy" id="126333"/>
    <lineage>
        <taxon>Bacteria</taxon>
        <taxon>Pseudomonadati</taxon>
        <taxon>Thermodesulfobacteriota</taxon>
        <taxon>Desulfovibrionia</taxon>
        <taxon>Desulfovibrionales</taxon>
        <taxon>Desulfovibrionaceae</taxon>
        <taxon>Halodesulfovibrio</taxon>
    </lineage>
</organism>
<feature type="transmembrane region" description="Helical" evidence="1">
    <location>
        <begin position="7"/>
        <end position="26"/>
    </location>
</feature>
<keyword evidence="1" id="KW-0472">Membrane</keyword>
<dbReference type="Proteomes" id="UP001568358">
    <property type="component" value="Unassembled WGS sequence"/>
</dbReference>
<dbReference type="EMBL" id="JBFSOO010000033">
    <property type="protein sequence ID" value="MEZ6855122.1"/>
    <property type="molecule type" value="Genomic_DNA"/>
</dbReference>
<feature type="transmembrane region" description="Helical" evidence="1">
    <location>
        <begin position="32"/>
        <end position="51"/>
    </location>
</feature>
<feature type="transmembrane region" description="Helical" evidence="1">
    <location>
        <begin position="63"/>
        <end position="83"/>
    </location>
</feature>